<dbReference type="Proteomes" id="UP001152562">
    <property type="component" value="Unassembled WGS sequence"/>
</dbReference>
<evidence type="ECO:0000313" key="3">
    <source>
        <dbReference type="EMBL" id="CAH4028215.1"/>
    </source>
</evidence>
<evidence type="ECO:0000256" key="2">
    <source>
        <dbReference type="SAM" id="SignalP"/>
    </source>
</evidence>
<organism evidence="3 4">
    <name type="scientific">Pieris brassicae</name>
    <name type="common">White butterfly</name>
    <name type="synonym">Large white butterfly</name>
    <dbReference type="NCBI Taxonomy" id="7116"/>
    <lineage>
        <taxon>Eukaryota</taxon>
        <taxon>Metazoa</taxon>
        <taxon>Ecdysozoa</taxon>
        <taxon>Arthropoda</taxon>
        <taxon>Hexapoda</taxon>
        <taxon>Insecta</taxon>
        <taxon>Pterygota</taxon>
        <taxon>Neoptera</taxon>
        <taxon>Endopterygota</taxon>
        <taxon>Lepidoptera</taxon>
        <taxon>Glossata</taxon>
        <taxon>Ditrysia</taxon>
        <taxon>Papilionoidea</taxon>
        <taxon>Pieridae</taxon>
        <taxon>Pierinae</taxon>
        <taxon>Pieris</taxon>
    </lineage>
</organism>
<reference evidence="3" key="1">
    <citation type="submission" date="2022-05" db="EMBL/GenBank/DDBJ databases">
        <authorList>
            <person name="Okamura Y."/>
        </authorList>
    </citation>
    <scope>NUCLEOTIDE SEQUENCE</scope>
</reference>
<evidence type="ECO:0000313" key="4">
    <source>
        <dbReference type="Proteomes" id="UP001152562"/>
    </source>
</evidence>
<feature type="compositionally biased region" description="Basic and acidic residues" evidence="1">
    <location>
        <begin position="328"/>
        <end position="339"/>
    </location>
</feature>
<feature type="compositionally biased region" description="Low complexity" evidence="1">
    <location>
        <begin position="368"/>
        <end position="378"/>
    </location>
</feature>
<proteinExistence type="predicted"/>
<feature type="region of interest" description="Disordered" evidence="1">
    <location>
        <begin position="254"/>
        <end position="281"/>
    </location>
</feature>
<feature type="region of interest" description="Disordered" evidence="1">
    <location>
        <begin position="61"/>
        <end position="153"/>
    </location>
</feature>
<accession>A0A9P0TDD5</accession>
<dbReference type="AlphaFoldDB" id="A0A9P0TDD5"/>
<dbReference type="EMBL" id="CALOZG010000005">
    <property type="protein sequence ID" value="CAH4028215.1"/>
    <property type="molecule type" value="Genomic_DNA"/>
</dbReference>
<gene>
    <name evidence="3" type="ORF">PIBRA_LOCUS5151</name>
</gene>
<feature type="chain" id="PRO_5040492481" evidence="2">
    <location>
        <begin position="21"/>
        <end position="399"/>
    </location>
</feature>
<name>A0A9P0TDD5_PIEBR</name>
<feature type="compositionally biased region" description="Basic and acidic residues" evidence="1">
    <location>
        <begin position="89"/>
        <end position="132"/>
    </location>
</feature>
<feature type="compositionally biased region" description="Basic and acidic residues" evidence="1">
    <location>
        <begin position="382"/>
        <end position="399"/>
    </location>
</feature>
<feature type="compositionally biased region" description="Low complexity" evidence="1">
    <location>
        <begin position="269"/>
        <end position="280"/>
    </location>
</feature>
<protein>
    <submittedName>
        <fullName evidence="3">Uncharacterized protein</fullName>
    </submittedName>
</protein>
<feature type="compositionally biased region" description="Basic and acidic residues" evidence="1">
    <location>
        <begin position="142"/>
        <end position="153"/>
    </location>
</feature>
<sequence>MIRLIIQVLFIAAVTSLLESEGDNESKLSSILLSAKDKSSRITRSYYERYGYGRPYDRLDDRRCGRCDDDDDSDDDRDDRRSNKASHGSRHDRNRDDDDNDDKRYNTDRRTSKNETDNQSDDKSHDDRDRHRDRPRNRHRNRYDDRDRYGPDYYDRFLRDRNRERYDRYDEPYPRRPLYDRNAYHYDDTYGRYDGNRRPAYYDDRYDRYDDGYGGYGPGVGAGPHDSFRPWDETYRGQSGWDAGGRGYYFASGRPDSSAWSQRDYTRPQSSGGWQSGYQSNPSYSNDYASGYNYKEPYRGTSATSYGSGYGGYQDVGYGQSSGWRNVGETKRPYRDESGVTKLDTQYNQVADNRYGRPSQPSSYQPLSTFSQSTTQTSYLLGRDDQLVKVDDSTQKDAQ</sequence>
<evidence type="ECO:0000256" key="1">
    <source>
        <dbReference type="SAM" id="MobiDB-lite"/>
    </source>
</evidence>
<feature type="region of interest" description="Disordered" evidence="1">
    <location>
        <begin position="317"/>
        <end position="399"/>
    </location>
</feature>
<keyword evidence="2" id="KW-0732">Signal</keyword>
<feature type="compositionally biased region" description="Acidic residues" evidence="1">
    <location>
        <begin position="68"/>
        <end position="77"/>
    </location>
</feature>
<keyword evidence="4" id="KW-1185">Reference proteome</keyword>
<feature type="signal peptide" evidence="2">
    <location>
        <begin position="1"/>
        <end position="20"/>
    </location>
</feature>
<comment type="caution">
    <text evidence="3">The sequence shown here is derived from an EMBL/GenBank/DDBJ whole genome shotgun (WGS) entry which is preliminary data.</text>
</comment>